<evidence type="ECO:0000256" key="1">
    <source>
        <dbReference type="ARBA" id="ARBA00008785"/>
    </source>
</evidence>
<accession>A0ABX0Y0C4</accession>
<dbReference type="InterPro" id="IPR012302">
    <property type="entry name" value="Malic_NAD-bd"/>
</dbReference>
<dbReference type="Pfam" id="PF03949">
    <property type="entry name" value="Malic_M"/>
    <property type="match status" value="1"/>
</dbReference>
<dbReference type="InterPro" id="IPR037062">
    <property type="entry name" value="Malic_N_dom_sf"/>
</dbReference>
<gene>
    <name evidence="5" type="ORF">HC031_14485</name>
</gene>
<dbReference type="InterPro" id="IPR046346">
    <property type="entry name" value="Aminoacid_DH-like_N_sf"/>
</dbReference>
<dbReference type="Gene3D" id="3.40.50.10380">
    <property type="entry name" value="Malic enzyme, N-terminal domain"/>
    <property type="match status" value="1"/>
</dbReference>
<dbReference type="SUPFAM" id="SSF51735">
    <property type="entry name" value="NAD(P)-binding Rossmann-fold domains"/>
    <property type="match status" value="1"/>
</dbReference>
<dbReference type="InterPro" id="IPR036291">
    <property type="entry name" value="NAD(P)-bd_dom_sf"/>
</dbReference>
<keyword evidence="2" id="KW-0560">Oxidoreductase</keyword>
<sequence length="388" mass="40091">MSFDPYDPVFTLHRGGKLVVNSAVPLSTREDLSLAYTPGVAQVCEAIAADATLVHEYTWVRHTVAVVTDGSAVLGLGNIGPRAALPVMEGKGALFKQFANVDAVPICLATQDTEEIIATVTALAPSFGGINLEDIAAPRCFEIERRLDEALDIPVFHDDQHGTAIVVLAALRNAAALLDRKLDRLRVVVSGAGAAGVAVTKMLVAGGVEPGSVIVVDSRGPIHSGRDDLTSTKRELAELTNADGVRGGISDALRDADVLIGVSGGTIEEEALTGMAPGGAIFALANPTPEVHPVIASRYAAVVATGRSDFPNQINNVLAFPGVFRGALDAGATRITDGMKIAAADAIASVVANELRRDAIVPSPLDPRVAPAVSVAVAEAAVRDGVTR</sequence>
<evidence type="ECO:0000313" key="6">
    <source>
        <dbReference type="Proteomes" id="UP000722989"/>
    </source>
</evidence>
<dbReference type="PANTHER" id="PTHR43237">
    <property type="entry name" value="NADP-DEPENDENT MALIC ENZYME"/>
    <property type="match status" value="1"/>
</dbReference>
<dbReference type="InterPro" id="IPR051674">
    <property type="entry name" value="Malate_Decarboxylase"/>
</dbReference>
<protein>
    <submittedName>
        <fullName evidence="5">NADP-dependent malic enzyme</fullName>
    </submittedName>
</protein>
<keyword evidence="6" id="KW-1185">Reference proteome</keyword>
<dbReference type="PIRSF" id="PIRSF000106">
    <property type="entry name" value="ME"/>
    <property type="match status" value="1"/>
</dbReference>
<dbReference type="SMART" id="SM01274">
    <property type="entry name" value="malic"/>
    <property type="match status" value="1"/>
</dbReference>
<dbReference type="PANTHER" id="PTHR43237:SF4">
    <property type="entry name" value="NADP-DEPENDENT MALIC ENZYME"/>
    <property type="match status" value="1"/>
</dbReference>
<evidence type="ECO:0000259" key="4">
    <source>
        <dbReference type="SMART" id="SM01274"/>
    </source>
</evidence>
<dbReference type="Pfam" id="PF00390">
    <property type="entry name" value="malic"/>
    <property type="match status" value="1"/>
</dbReference>
<dbReference type="InterPro" id="IPR045213">
    <property type="entry name" value="Malic_NAD-bd_bact_type"/>
</dbReference>
<organism evidence="5 6">
    <name type="scientific">Planosporangium thailandense</name>
    <dbReference type="NCBI Taxonomy" id="765197"/>
    <lineage>
        <taxon>Bacteria</taxon>
        <taxon>Bacillati</taxon>
        <taxon>Actinomycetota</taxon>
        <taxon>Actinomycetes</taxon>
        <taxon>Micromonosporales</taxon>
        <taxon>Micromonosporaceae</taxon>
        <taxon>Planosporangium</taxon>
    </lineage>
</organism>
<evidence type="ECO:0000256" key="2">
    <source>
        <dbReference type="ARBA" id="ARBA00023002"/>
    </source>
</evidence>
<dbReference type="Gene3D" id="3.40.50.720">
    <property type="entry name" value="NAD(P)-binding Rossmann-like Domain"/>
    <property type="match status" value="1"/>
</dbReference>
<dbReference type="SUPFAM" id="SSF53223">
    <property type="entry name" value="Aminoacid dehydrogenase-like, N-terminal domain"/>
    <property type="match status" value="1"/>
</dbReference>
<comment type="similarity">
    <text evidence="1">Belongs to the malic enzymes family.</text>
</comment>
<feature type="domain" description="Malic enzyme N-terminal" evidence="4">
    <location>
        <begin position="15"/>
        <end position="148"/>
    </location>
</feature>
<name>A0ABX0Y0C4_9ACTN</name>
<dbReference type="InterPro" id="IPR012301">
    <property type="entry name" value="Malic_N_dom"/>
</dbReference>
<proteinExistence type="inferred from homology"/>
<evidence type="ECO:0000259" key="3">
    <source>
        <dbReference type="SMART" id="SM00919"/>
    </source>
</evidence>
<comment type="caution">
    <text evidence="5">The sequence shown here is derived from an EMBL/GenBank/DDBJ whole genome shotgun (WGS) entry which is preliminary data.</text>
</comment>
<dbReference type="RefSeq" id="WP_167925806.1">
    <property type="nucleotide sequence ID" value="NZ_JAATVY010000008.1"/>
</dbReference>
<dbReference type="InterPro" id="IPR001891">
    <property type="entry name" value="Malic_OxRdtase"/>
</dbReference>
<dbReference type="EMBL" id="JAATVY010000008">
    <property type="protein sequence ID" value="NJC70914.1"/>
    <property type="molecule type" value="Genomic_DNA"/>
</dbReference>
<dbReference type="CDD" id="cd05311">
    <property type="entry name" value="NAD_bind_2_malic_enz"/>
    <property type="match status" value="1"/>
</dbReference>
<dbReference type="SMART" id="SM00919">
    <property type="entry name" value="Malic_M"/>
    <property type="match status" value="1"/>
</dbReference>
<reference evidence="5 6" key="1">
    <citation type="submission" date="2020-03" db="EMBL/GenBank/DDBJ databases">
        <title>WGS of the type strain of Planosporangium spp.</title>
        <authorList>
            <person name="Thawai C."/>
        </authorList>
    </citation>
    <scope>NUCLEOTIDE SEQUENCE [LARGE SCALE GENOMIC DNA]</scope>
    <source>
        <strain evidence="5 6">TBRC 5610</strain>
    </source>
</reference>
<evidence type="ECO:0000313" key="5">
    <source>
        <dbReference type="EMBL" id="NJC70914.1"/>
    </source>
</evidence>
<dbReference type="Proteomes" id="UP000722989">
    <property type="component" value="Unassembled WGS sequence"/>
</dbReference>
<feature type="domain" description="Malic enzyme NAD-binding" evidence="3">
    <location>
        <begin position="160"/>
        <end position="382"/>
    </location>
</feature>